<protein>
    <submittedName>
        <fullName evidence="1">Uncharacterized protein</fullName>
    </submittedName>
</protein>
<dbReference type="Proteomes" id="UP000324832">
    <property type="component" value="Unassembled WGS sequence"/>
</dbReference>
<proteinExistence type="predicted"/>
<gene>
    <name evidence="1" type="ORF">LSINAPIS_LOCUS12471</name>
</gene>
<name>A0A5E4QX10_9NEOP</name>
<accession>A0A5E4QX10</accession>
<evidence type="ECO:0000313" key="2">
    <source>
        <dbReference type="Proteomes" id="UP000324832"/>
    </source>
</evidence>
<evidence type="ECO:0000313" key="1">
    <source>
        <dbReference type="EMBL" id="VVD02204.1"/>
    </source>
</evidence>
<organism evidence="1 2">
    <name type="scientific">Leptidea sinapis</name>
    <dbReference type="NCBI Taxonomy" id="189913"/>
    <lineage>
        <taxon>Eukaryota</taxon>
        <taxon>Metazoa</taxon>
        <taxon>Ecdysozoa</taxon>
        <taxon>Arthropoda</taxon>
        <taxon>Hexapoda</taxon>
        <taxon>Insecta</taxon>
        <taxon>Pterygota</taxon>
        <taxon>Neoptera</taxon>
        <taxon>Endopterygota</taxon>
        <taxon>Lepidoptera</taxon>
        <taxon>Glossata</taxon>
        <taxon>Ditrysia</taxon>
        <taxon>Papilionoidea</taxon>
        <taxon>Pieridae</taxon>
        <taxon>Dismorphiinae</taxon>
        <taxon>Leptidea</taxon>
    </lineage>
</organism>
<keyword evidence="2" id="KW-1185">Reference proteome</keyword>
<sequence length="100" mass="11658">MIKLKYLFLSLPDNFILKKYKISIIFDFCICQKAKVTVKNIKVTIKGRRTDLERLHEQLGVLVFFKRGPTALRLLYQVVPHHKVCTHQPVARTTNPRSPP</sequence>
<dbReference type="AlphaFoldDB" id="A0A5E4QX10"/>
<dbReference type="EMBL" id="FZQP02005888">
    <property type="protein sequence ID" value="VVD02204.1"/>
    <property type="molecule type" value="Genomic_DNA"/>
</dbReference>
<reference evidence="1 2" key="1">
    <citation type="submission" date="2017-07" db="EMBL/GenBank/DDBJ databases">
        <authorList>
            <person name="Talla V."/>
            <person name="Backstrom N."/>
        </authorList>
    </citation>
    <scope>NUCLEOTIDE SEQUENCE [LARGE SCALE GENOMIC DNA]</scope>
</reference>